<reference evidence="2 3" key="1">
    <citation type="journal article" date="2004" name="Science">
        <title>The genome of the diatom Thalassiosira pseudonana: ecology, evolution, and metabolism.</title>
        <authorList>
            <person name="Armbrust E.V."/>
            <person name="Berges J.A."/>
            <person name="Bowler C."/>
            <person name="Green B.R."/>
            <person name="Martinez D."/>
            <person name="Putnam N.H."/>
            <person name="Zhou S."/>
            <person name="Allen A.E."/>
            <person name="Apt K.E."/>
            <person name="Bechner M."/>
            <person name="Brzezinski M.A."/>
            <person name="Chaal B.K."/>
            <person name="Chiovitti A."/>
            <person name="Davis A.K."/>
            <person name="Demarest M.S."/>
            <person name="Detter J.C."/>
            <person name="Glavina T."/>
            <person name="Goodstein D."/>
            <person name="Hadi M.Z."/>
            <person name="Hellsten U."/>
            <person name="Hildebrand M."/>
            <person name="Jenkins B.D."/>
            <person name="Jurka J."/>
            <person name="Kapitonov V.V."/>
            <person name="Kroger N."/>
            <person name="Lau W.W."/>
            <person name="Lane T.W."/>
            <person name="Larimer F.W."/>
            <person name="Lippmeier J.C."/>
            <person name="Lucas S."/>
            <person name="Medina M."/>
            <person name="Montsant A."/>
            <person name="Obornik M."/>
            <person name="Parker M.S."/>
            <person name="Palenik B."/>
            <person name="Pazour G.J."/>
            <person name="Richardson P.M."/>
            <person name="Rynearson T.A."/>
            <person name="Saito M.A."/>
            <person name="Schwartz D.C."/>
            <person name="Thamatrakoln K."/>
            <person name="Valentin K."/>
            <person name="Vardi A."/>
            <person name="Wilkerson F.P."/>
            <person name="Rokhsar D.S."/>
        </authorList>
    </citation>
    <scope>NUCLEOTIDE SEQUENCE [LARGE SCALE GENOMIC DNA]</scope>
    <source>
        <strain evidence="2 3">CCMP1335</strain>
    </source>
</reference>
<dbReference type="GeneID" id="7445068"/>
<feature type="compositionally biased region" description="Polar residues" evidence="1">
    <location>
        <begin position="1"/>
        <end position="14"/>
    </location>
</feature>
<dbReference type="Proteomes" id="UP000001449">
    <property type="component" value="Chromosome 2"/>
</dbReference>
<feature type="compositionally biased region" description="Polar residues" evidence="1">
    <location>
        <begin position="300"/>
        <end position="309"/>
    </location>
</feature>
<proteinExistence type="predicted"/>
<evidence type="ECO:0000256" key="1">
    <source>
        <dbReference type="SAM" id="MobiDB-lite"/>
    </source>
</evidence>
<dbReference type="KEGG" id="tps:THAPSDRAFT_2050"/>
<gene>
    <name evidence="2" type="ORF">THAPSDRAFT_2050</name>
</gene>
<reference evidence="2 3" key="2">
    <citation type="journal article" date="2008" name="Nature">
        <title>The Phaeodactylum genome reveals the evolutionary history of diatom genomes.</title>
        <authorList>
            <person name="Bowler C."/>
            <person name="Allen A.E."/>
            <person name="Badger J.H."/>
            <person name="Grimwood J."/>
            <person name="Jabbari K."/>
            <person name="Kuo A."/>
            <person name="Maheswari U."/>
            <person name="Martens C."/>
            <person name="Maumus F."/>
            <person name="Otillar R.P."/>
            <person name="Rayko E."/>
            <person name="Salamov A."/>
            <person name="Vandepoele K."/>
            <person name="Beszteri B."/>
            <person name="Gruber A."/>
            <person name="Heijde M."/>
            <person name="Katinka M."/>
            <person name="Mock T."/>
            <person name="Valentin K."/>
            <person name="Verret F."/>
            <person name="Berges J.A."/>
            <person name="Brownlee C."/>
            <person name="Cadoret J.P."/>
            <person name="Chiovitti A."/>
            <person name="Choi C.J."/>
            <person name="Coesel S."/>
            <person name="De Martino A."/>
            <person name="Detter J.C."/>
            <person name="Durkin C."/>
            <person name="Falciatore A."/>
            <person name="Fournet J."/>
            <person name="Haruta M."/>
            <person name="Huysman M.J."/>
            <person name="Jenkins B.D."/>
            <person name="Jiroutova K."/>
            <person name="Jorgensen R.E."/>
            <person name="Joubert Y."/>
            <person name="Kaplan A."/>
            <person name="Kroger N."/>
            <person name="Kroth P.G."/>
            <person name="La Roche J."/>
            <person name="Lindquist E."/>
            <person name="Lommer M."/>
            <person name="Martin-Jezequel V."/>
            <person name="Lopez P.J."/>
            <person name="Lucas S."/>
            <person name="Mangogna M."/>
            <person name="McGinnis K."/>
            <person name="Medlin L.K."/>
            <person name="Montsant A."/>
            <person name="Oudot-Le Secq M.P."/>
            <person name="Napoli C."/>
            <person name="Obornik M."/>
            <person name="Parker M.S."/>
            <person name="Petit J.L."/>
            <person name="Porcel B.M."/>
            <person name="Poulsen N."/>
            <person name="Robison M."/>
            <person name="Rychlewski L."/>
            <person name="Rynearson T.A."/>
            <person name="Schmutz J."/>
            <person name="Shapiro H."/>
            <person name="Siaut M."/>
            <person name="Stanley M."/>
            <person name="Sussman M.R."/>
            <person name="Taylor A.R."/>
            <person name="Vardi A."/>
            <person name="von Dassow P."/>
            <person name="Vyverman W."/>
            <person name="Willis A."/>
            <person name="Wyrwicz L.S."/>
            <person name="Rokhsar D.S."/>
            <person name="Weissenbach J."/>
            <person name="Armbrust E.V."/>
            <person name="Green B.R."/>
            <person name="Van de Peer Y."/>
            <person name="Grigoriev I.V."/>
        </authorList>
    </citation>
    <scope>NUCLEOTIDE SEQUENCE [LARGE SCALE GENOMIC DNA]</scope>
    <source>
        <strain evidence="2 3">CCMP1335</strain>
    </source>
</reference>
<evidence type="ECO:0000313" key="3">
    <source>
        <dbReference type="Proteomes" id="UP000001449"/>
    </source>
</evidence>
<dbReference type="InParanoid" id="B8BT86"/>
<evidence type="ECO:0000313" key="2">
    <source>
        <dbReference type="EMBL" id="EED94557.1"/>
    </source>
</evidence>
<dbReference type="EMBL" id="CM000639">
    <property type="protein sequence ID" value="EED94557.1"/>
    <property type="molecule type" value="Genomic_DNA"/>
</dbReference>
<feature type="region of interest" description="Disordered" evidence="1">
    <location>
        <begin position="233"/>
        <end position="265"/>
    </location>
</feature>
<dbReference type="RefSeq" id="XP_002287114.1">
    <property type="nucleotide sequence ID" value="XM_002287078.1"/>
</dbReference>
<keyword evidence="3" id="KW-1185">Reference proteome</keyword>
<accession>B8BT86</accession>
<dbReference type="eggNOG" id="ENOG502SVI8">
    <property type="taxonomic scope" value="Eukaryota"/>
</dbReference>
<dbReference type="AlphaFoldDB" id="B8BT86"/>
<dbReference type="PaxDb" id="35128-Thaps2050"/>
<feature type="compositionally biased region" description="Low complexity" evidence="1">
    <location>
        <begin position="125"/>
        <end position="140"/>
    </location>
</feature>
<feature type="region of interest" description="Disordered" evidence="1">
    <location>
        <begin position="279"/>
        <end position="333"/>
    </location>
</feature>
<feature type="compositionally biased region" description="Basic and acidic residues" evidence="1">
    <location>
        <begin position="25"/>
        <end position="36"/>
    </location>
</feature>
<feature type="compositionally biased region" description="Basic residues" evidence="1">
    <location>
        <begin position="319"/>
        <end position="333"/>
    </location>
</feature>
<protein>
    <submittedName>
        <fullName evidence="2">Uncharacterized protein</fullName>
    </submittedName>
</protein>
<feature type="compositionally biased region" description="Basic and acidic residues" evidence="1">
    <location>
        <begin position="191"/>
        <end position="209"/>
    </location>
</feature>
<feature type="region of interest" description="Disordered" evidence="1">
    <location>
        <begin position="118"/>
        <end position="209"/>
    </location>
</feature>
<feature type="region of interest" description="Disordered" evidence="1">
    <location>
        <begin position="1"/>
        <end position="36"/>
    </location>
</feature>
<name>B8BT86_THAPS</name>
<feature type="compositionally biased region" description="Basic and acidic residues" evidence="1">
    <location>
        <begin position="279"/>
        <end position="294"/>
    </location>
</feature>
<dbReference type="HOGENOM" id="CLU_357360_0_0_1"/>
<organism evidence="2 3">
    <name type="scientific">Thalassiosira pseudonana</name>
    <name type="common">Marine diatom</name>
    <name type="synonym">Cyclotella nana</name>
    <dbReference type="NCBI Taxonomy" id="35128"/>
    <lineage>
        <taxon>Eukaryota</taxon>
        <taxon>Sar</taxon>
        <taxon>Stramenopiles</taxon>
        <taxon>Ochrophyta</taxon>
        <taxon>Bacillariophyta</taxon>
        <taxon>Coscinodiscophyceae</taxon>
        <taxon>Thalassiosirophycidae</taxon>
        <taxon>Thalassiosirales</taxon>
        <taxon>Thalassiosiraceae</taxon>
        <taxon>Thalassiosira</taxon>
    </lineage>
</organism>
<feature type="region of interest" description="Disordered" evidence="1">
    <location>
        <begin position="510"/>
        <end position="535"/>
    </location>
</feature>
<sequence length="785" mass="84217">MDVNIDDQTSSSSPPAGHLKISHPAIDDRGGGDREETAASVNYKSILLAASSTSFGMTSWSATTTTAATSVGSSNIAGFANNNTSQTMYSTMTMENEGGKAFAGLSISECAIGSTAASSIGGNGNSHYNNNNRSNSNGNSKQHCEMSEEECDRSQSSTLSAGGASWDGKKGRRSSFRSVGGNRFGRSYPPRWRDQETNHHDGHNTAALDNERIITDEAIMAFKLGMMKRSSSSSHENVVDSAPPVEGHLKDCETASQTSQTDSHHLSLVVNADSVAEMSDDHRSLLGHPSHDEGYGSAMQDMSDSQSAGALSDGEGRAAHRHHHHPFNHSHKWRNPIINSETRFPTASYAASEAAKSDIATVCSGSVIEDIDKDIDMASVASDGPPTSTAVTSSLVDRFINKKSSLGGQKHERGDSRGVEFASHTHTYPFHQNAPSHLMSEEIRGSASPSGSIILNDMGPPLSRTLLLAATAACQPNAEGSPSRAGSVRSFSTNDCDATSDVVAHVDTDDCGGSLSETSQEDSLHKDGNLERLPSNSAIEPQNLADAQANASNSVLNGRVSPGGTIYRGKGVRRYQGRYMKLPLKRFHQGEATETMLSVVEPLQEQDDVHLFHAASDKEHTPPQWDDEWSNIHRQAEAAREAVAGVPPQMREIIATADSCIAEMKAESTNAGVFYREREGHRHRLKWKVRLYPTMKVQVLQQWQPRLAPTVEQMDEDGEVVTAEMNANTIEATITISDGGNGRVAPGGIGMKGGRGRDEQVVAEASFLHRGVVVTNDGALPKERM</sequence>